<proteinExistence type="predicted"/>
<accession>A0ABX8BEC4</accession>
<sequence length="50" mass="5284">MSLDHHQVDADGFDLDVEVIESAPRLDSLLNLTGDNCGSTCESACSTTCP</sequence>
<protein>
    <submittedName>
        <fullName evidence="1">FxLD family lanthipeptide</fullName>
    </submittedName>
</protein>
<keyword evidence="2" id="KW-1185">Reference proteome</keyword>
<organism evidence="1 2">
    <name type="scientific">Nocardiopsis changdeensis</name>
    <dbReference type="NCBI Taxonomy" id="2831969"/>
    <lineage>
        <taxon>Bacteria</taxon>
        <taxon>Bacillati</taxon>
        <taxon>Actinomycetota</taxon>
        <taxon>Actinomycetes</taxon>
        <taxon>Streptosporangiales</taxon>
        <taxon>Nocardiopsidaceae</taxon>
        <taxon>Nocardiopsis</taxon>
    </lineage>
</organism>
<evidence type="ECO:0000313" key="1">
    <source>
        <dbReference type="EMBL" id="QUX20595.1"/>
    </source>
</evidence>
<dbReference type="RefSeq" id="WP_220561791.1">
    <property type="nucleotide sequence ID" value="NZ_CP074133.1"/>
</dbReference>
<dbReference type="NCBIfam" id="TIGR04363">
    <property type="entry name" value="LD_lanti_pre"/>
    <property type="match status" value="1"/>
</dbReference>
<dbReference type="Proteomes" id="UP000676079">
    <property type="component" value="Chromosome"/>
</dbReference>
<dbReference type="InterPro" id="IPR027575">
    <property type="entry name" value="LD_lanti_pre"/>
</dbReference>
<name>A0ABX8BEC4_9ACTN</name>
<dbReference type="EMBL" id="CP074133">
    <property type="protein sequence ID" value="QUX20595.1"/>
    <property type="molecule type" value="Genomic_DNA"/>
</dbReference>
<evidence type="ECO:0000313" key="2">
    <source>
        <dbReference type="Proteomes" id="UP000676079"/>
    </source>
</evidence>
<reference evidence="1 2" key="1">
    <citation type="submission" date="2021-05" db="EMBL/GenBank/DDBJ databases">
        <title>Direct Submission.</title>
        <authorList>
            <person name="Li K."/>
            <person name="Gao J."/>
        </authorList>
    </citation>
    <scope>NUCLEOTIDE SEQUENCE [LARGE SCALE GENOMIC DNA]</scope>
    <source>
        <strain evidence="1 2">Mg02</strain>
    </source>
</reference>
<gene>
    <name evidence="1" type="primary">fxlA</name>
    <name evidence="1" type="ORF">KGD84_19005</name>
</gene>